<comment type="caution">
    <text evidence="6">The sequence shown here is derived from an EMBL/GenBank/DDBJ whole genome shotgun (WGS) entry which is preliminary data.</text>
</comment>
<dbReference type="PROSITE" id="PS50931">
    <property type="entry name" value="HTH_LYSR"/>
    <property type="match status" value="1"/>
</dbReference>
<keyword evidence="7" id="KW-1185">Reference proteome</keyword>
<dbReference type="InterPro" id="IPR036388">
    <property type="entry name" value="WH-like_DNA-bd_sf"/>
</dbReference>
<comment type="similarity">
    <text evidence="1">Belongs to the LysR transcriptional regulatory family.</text>
</comment>
<dbReference type="Pfam" id="PF03466">
    <property type="entry name" value="LysR_substrate"/>
    <property type="match status" value="1"/>
</dbReference>
<sequence length="306" mass="33786">MDRFASMQAYVKVVELGSFSAAARQLRLSPAMVTRHVSQLEDKVGARLLNRTTRHLSTTAAGQSYFERCLSILAAIDDAEAEAGKVTQSARGTLRITAPAEFGDTHLSRLISRFLDLHPDVDMFLEFSNRQVDLVQDGFDLALRVARTLDGSLIGRRLARSHFRVVAGPDYIERHGEPETPEDLTRHVFLAFSVPSPWVNLAFECDGNRVEIRLQPRILSTSAETLNRLALNGSGIAVLPTFVCGGDIAAGRLVTLLPNHDAGALNLHVLYPHKRFLPARTRLFVDYLVETLGSDPDRDPWCKSGG</sequence>
<keyword evidence="2" id="KW-0805">Transcription regulation</keyword>
<keyword evidence="3" id="KW-0238">DNA-binding</keyword>
<dbReference type="CDD" id="cd08422">
    <property type="entry name" value="PBP2_CrgA_like"/>
    <property type="match status" value="1"/>
</dbReference>
<gene>
    <name evidence="6" type="ORF">Q4481_03250</name>
</gene>
<dbReference type="InterPro" id="IPR058163">
    <property type="entry name" value="LysR-type_TF_proteobact-type"/>
</dbReference>
<dbReference type="SUPFAM" id="SSF53850">
    <property type="entry name" value="Periplasmic binding protein-like II"/>
    <property type="match status" value="1"/>
</dbReference>
<reference evidence="6" key="2">
    <citation type="submission" date="2023-07" db="EMBL/GenBank/DDBJ databases">
        <authorList>
            <person name="Shen H."/>
        </authorList>
    </citation>
    <scope>NUCLEOTIDE SEQUENCE</scope>
    <source>
        <strain evidence="6">TNR-22</strain>
    </source>
</reference>
<reference evidence="6" key="1">
    <citation type="journal article" date="2015" name="Int. J. Syst. Evol. Microbiol.">
        <title>Rhizobium alvei sp. nov., isolated from a freshwater river.</title>
        <authorList>
            <person name="Sheu S.Y."/>
            <person name="Huang H.W."/>
            <person name="Young C.C."/>
            <person name="Chen W.M."/>
        </authorList>
    </citation>
    <scope>NUCLEOTIDE SEQUENCE</scope>
    <source>
        <strain evidence="6">TNR-22</strain>
    </source>
</reference>
<dbReference type="RefSeq" id="WP_304374848.1">
    <property type="nucleotide sequence ID" value="NZ_JAUOZU010000002.1"/>
</dbReference>
<proteinExistence type="inferred from homology"/>
<dbReference type="Proteomes" id="UP001174932">
    <property type="component" value="Unassembled WGS sequence"/>
</dbReference>
<name>A0ABT8YH12_9HYPH</name>
<evidence type="ECO:0000256" key="2">
    <source>
        <dbReference type="ARBA" id="ARBA00023015"/>
    </source>
</evidence>
<evidence type="ECO:0000256" key="4">
    <source>
        <dbReference type="ARBA" id="ARBA00023163"/>
    </source>
</evidence>
<dbReference type="InterPro" id="IPR005119">
    <property type="entry name" value="LysR_subst-bd"/>
</dbReference>
<dbReference type="Pfam" id="PF00126">
    <property type="entry name" value="HTH_1"/>
    <property type="match status" value="1"/>
</dbReference>
<dbReference type="InterPro" id="IPR036390">
    <property type="entry name" value="WH_DNA-bd_sf"/>
</dbReference>
<organism evidence="6 7">
    <name type="scientific">Rhizobium alvei</name>
    <dbReference type="NCBI Taxonomy" id="1132659"/>
    <lineage>
        <taxon>Bacteria</taxon>
        <taxon>Pseudomonadati</taxon>
        <taxon>Pseudomonadota</taxon>
        <taxon>Alphaproteobacteria</taxon>
        <taxon>Hyphomicrobiales</taxon>
        <taxon>Rhizobiaceae</taxon>
        <taxon>Rhizobium/Agrobacterium group</taxon>
        <taxon>Rhizobium</taxon>
    </lineage>
</organism>
<dbReference type="EMBL" id="JAUOZU010000002">
    <property type="protein sequence ID" value="MDO6962957.1"/>
    <property type="molecule type" value="Genomic_DNA"/>
</dbReference>
<protein>
    <submittedName>
        <fullName evidence="6">LysR family transcriptional regulator</fullName>
    </submittedName>
</protein>
<dbReference type="PANTHER" id="PTHR30537:SF5">
    <property type="entry name" value="HTH-TYPE TRANSCRIPTIONAL ACTIVATOR TTDR-RELATED"/>
    <property type="match status" value="1"/>
</dbReference>
<dbReference type="Gene3D" id="3.40.190.290">
    <property type="match status" value="1"/>
</dbReference>
<dbReference type="Gene3D" id="1.10.10.10">
    <property type="entry name" value="Winged helix-like DNA-binding domain superfamily/Winged helix DNA-binding domain"/>
    <property type="match status" value="1"/>
</dbReference>
<evidence type="ECO:0000313" key="7">
    <source>
        <dbReference type="Proteomes" id="UP001174932"/>
    </source>
</evidence>
<evidence type="ECO:0000259" key="5">
    <source>
        <dbReference type="PROSITE" id="PS50931"/>
    </source>
</evidence>
<evidence type="ECO:0000256" key="1">
    <source>
        <dbReference type="ARBA" id="ARBA00009437"/>
    </source>
</evidence>
<dbReference type="SUPFAM" id="SSF46785">
    <property type="entry name" value="Winged helix' DNA-binding domain"/>
    <property type="match status" value="1"/>
</dbReference>
<evidence type="ECO:0000256" key="3">
    <source>
        <dbReference type="ARBA" id="ARBA00023125"/>
    </source>
</evidence>
<feature type="domain" description="HTH lysR-type" evidence="5">
    <location>
        <begin position="1"/>
        <end position="59"/>
    </location>
</feature>
<evidence type="ECO:0000313" key="6">
    <source>
        <dbReference type="EMBL" id="MDO6962957.1"/>
    </source>
</evidence>
<dbReference type="InterPro" id="IPR000847">
    <property type="entry name" value="LysR_HTH_N"/>
</dbReference>
<keyword evidence="4" id="KW-0804">Transcription</keyword>
<accession>A0ABT8YH12</accession>
<dbReference type="PANTHER" id="PTHR30537">
    <property type="entry name" value="HTH-TYPE TRANSCRIPTIONAL REGULATOR"/>
    <property type="match status" value="1"/>
</dbReference>